<reference evidence="1" key="1">
    <citation type="journal article" date="2021" name="Proc. Natl. Acad. Sci. U.S.A.">
        <title>A Catalog of Tens of Thousands of Viruses from Human Metagenomes Reveals Hidden Associations with Chronic Diseases.</title>
        <authorList>
            <person name="Tisza M.J."/>
            <person name="Buck C.B."/>
        </authorList>
    </citation>
    <scope>NUCLEOTIDE SEQUENCE</scope>
    <source>
        <strain evidence="1">Ctyhm34</strain>
    </source>
</reference>
<dbReference type="EMBL" id="BK015024">
    <property type="protein sequence ID" value="DAD87672.1"/>
    <property type="molecule type" value="Genomic_DNA"/>
</dbReference>
<accession>A0A8S5MZM8</accession>
<sequence>MPVAKSSLKVRPQQQISDKKLKEILEEDKRRLQSLLATYRPITGENAPGLRFECVISDFLKGKKLWLPVEMLKEKKFCAIIKCGSIEAFCDKYMPDFDQEKARDAVFRYLIRLRCKHDFYFFAYAYARIKNKDGGEDIPFLLRNAQIKLAKVFEQLRLHSQYHYIRVILLKCRQWGGSTLTDIYMAWLQIFWKTNWNSNIVGHQSSSATQVFDMYEKLINAIPTWLFYDIGVPFKNDPRKIKTSGTIQNIKYLIPRDCKIQTGSARNPESCRSGDAALAHITEEAFFPNTTEWTPAKVIKAASSSIQPDPLTFIVRESTPNGRENEFHDAWVAANSVDKDGKPLSAFTPVFVAWFEIEKYILPFASEDERADFAIWLWKNRNDEQGHGKYYWWLYECKGASFEGIHWYIEKSKEYETLDDMRQEFPSDDVEAFLFSGTTVFDPYKLKEMEEDCKGIEPIMVGDIEGDSYDAADPACMNNIRFVERAGGPLKVWAGPDNSEIVKHRYVVACDIGGSHKTSDFSDIVVLDRYDEIYGGVPEIVAEWHGHSDADQLAMRCAQIAHFYNDAYLVIENNTAYSRMNNTEGNQSELFFPILLPLYDNLYSASQSKLKKVKNIEMKWGFNTNKATKVAVVKTMARIIRDGGYMERELAAIDECTYFLYYKQNDCYGAVAGKHDDRVMARAIALYVEKDMPAPEIVPFRSKSEIERERLRNRPPVVAELSGIGGGATSLYLASSMIRPCIVTVPGDSIACPYKLIIKSKKKNETKLFKPAA</sequence>
<dbReference type="InterPro" id="IPR027417">
    <property type="entry name" value="P-loop_NTPase"/>
</dbReference>
<protein>
    <submittedName>
        <fullName evidence="1">Terminase large subunit</fullName>
    </submittedName>
</protein>
<evidence type="ECO:0000313" key="1">
    <source>
        <dbReference type="EMBL" id="DAD87672.1"/>
    </source>
</evidence>
<proteinExistence type="predicted"/>
<name>A0A8S5MZM8_9CAUD</name>
<organism evidence="1">
    <name type="scientific">Podoviridae sp. ctyhm34</name>
    <dbReference type="NCBI Taxonomy" id="2826595"/>
    <lineage>
        <taxon>Viruses</taxon>
        <taxon>Duplodnaviria</taxon>
        <taxon>Heunggongvirae</taxon>
        <taxon>Uroviricota</taxon>
        <taxon>Caudoviricetes</taxon>
    </lineage>
</organism>
<dbReference type="Gene3D" id="3.30.420.240">
    <property type="match status" value="1"/>
</dbReference>
<dbReference type="Gene3D" id="3.40.50.300">
    <property type="entry name" value="P-loop containing nucleotide triphosphate hydrolases"/>
    <property type="match status" value="1"/>
</dbReference>